<accession>A0A8C2B9C0</accession>
<feature type="compositionally biased region" description="Low complexity" evidence="3">
    <location>
        <begin position="7"/>
        <end position="16"/>
    </location>
</feature>
<organism evidence="4 5">
    <name type="scientific">Cyprinus carpio</name>
    <name type="common">Common carp</name>
    <dbReference type="NCBI Taxonomy" id="7962"/>
    <lineage>
        <taxon>Eukaryota</taxon>
        <taxon>Metazoa</taxon>
        <taxon>Chordata</taxon>
        <taxon>Craniata</taxon>
        <taxon>Vertebrata</taxon>
        <taxon>Euteleostomi</taxon>
        <taxon>Actinopterygii</taxon>
        <taxon>Neopterygii</taxon>
        <taxon>Teleostei</taxon>
        <taxon>Ostariophysi</taxon>
        <taxon>Cypriniformes</taxon>
        <taxon>Cyprinidae</taxon>
        <taxon>Cyprininae</taxon>
        <taxon>Cyprinus</taxon>
    </lineage>
</organism>
<dbReference type="Gene3D" id="3.40.140.10">
    <property type="entry name" value="Cytidine Deaminase, domain 2"/>
    <property type="match status" value="1"/>
</dbReference>
<dbReference type="GO" id="GO:0005634">
    <property type="term" value="C:nucleus"/>
    <property type="evidence" value="ECO:0007669"/>
    <property type="project" value="TreeGrafter"/>
</dbReference>
<feature type="compositionally biased region" description="Basic and acidic residues" evidence="3">
    <location>
        <begin position="22"/>
        <end position="38"/>
    </location>
</feature>
<dbReference type="PANTHER" id="PTHR13857:SF47">
    <property type="entry name" value="APOLIPOPROTEIN B MRNA EDITING ENZYME, CATALYTIC POLYPEPTIDE-LIKE 2A"/>
    <property type="match status" value="1"/>
</dbReference>
<dbReference type="GO" id="GO:0016554">
    <property type="term" value="P:cytidine to uridine editing"/>
    <property type="evidence" value="ECO:0007669"/>
    <property type="project" value="TreeGrafter"/>
</dbReference>
<evidence type="ECO:0000313" key="5">
    <source>
        <dbReference type="Proteomes" id="UP000694700"/>
    </source>
</evidence>
<evidence type="ECO:0000256" key="1">
    <source>
        <dbReference type="ARBA" id="ARBA00022723"/>
    </source>
</evidence>
<dbReference type="GO" id="GO:0003723">
    <property type="term" value="F:RNA binding"/>
    <property type="evidence" value="ECO:0007669"/>
    <property type="project" value="TreeGrafter"/>
</dbReference>
<dbReference type="InterPro" id="IPR050610">
    <property type="entry name" value="APOBEC_Cyt_Deaminase"/>
</dbReference>
<evidence type="ECO:0000313" key="4">
    <source>
        <dbReference type="Ensembl" id="ENSCCRP00015117326.1"/>
    </source>
</evidence>
<keyword evidence="2" id="KW-0378">Hydrolase</keyword>
<dbReference type="Pfam" id="PF05240">
    <property type="entry name" value="APOBEC_C"/>
    <property type="match status" value="1"/>
</dbReference>
<dbReference type="Ensembl" id="ENSCCRT00015121046.1">
    <property type="protein sequence ID" value="ENSCCRP00015117326.1"/>
    <property type="gene ID" value="ENSCCRG00015046331.1"/>
</dbReference>
<dbReference type="GO" id="GO:0046872">
    <property type="term" value="F:metal ion binding"/>
    <property type="evidence" value="ECO:0007669"/>
    <property type="project" value="UniProtKB-KW"/>
</dbReference>
<feature type="compositionally biased region" description="Low complexity" evidence="3">
    <location>
        <begin position="55"/>
        <end position="66"/>
    </location>
</feature>
<dbReference type="Proteomes" id="UP000694700">
    <property type="component" value="Unplaced"/>
</dbReference>
<name>A0A8C2B9C0_CYPCA</name>
<dbReference type="PANTHER" id="PTHR13857">
    <property type="entry name" value="MRNA EDITING ENZYME"/>
    <property type="match status" value="1"/>
</dbReference>
<dbReference type="AlphaFoldDB" id="A0A8C2B9C0"/>
<dbReference type="GO" id="GO:0004126">
    <property type="term" value="F:cytidine deaminase activity"/>
    <property type="evidence" value="ECO:0007669"/>
    <property type="project" value="TreeGrafter"/>
</dbReference>
<reference evidence="4" key="1">
    <citation type="submission" date="2025-08" db="UniProtKB">
        <authorList>
            <consortium name="Ensembl"/>
        </authorList>
    </citation>
    <scope>IDENTIFICATION</scope>
</reference>
<keyword evidence="1" id="KW-0479">Metal-binding</keyword>
<feature type="region of interest" description="Disordered" evidence="3">
    <location>
        <begin position="1"/>
        <end position="75"/>
    </location>
</feature>
<evidence type="ECO:0000256" key="3">
    <source>
        <dbReference type="SAM" id="MobiDB-lite"/>
    </source>
</evidence>
<proteinExistence type="predicted"/>
<protein>
    <submittedName>
        <fullName evidence="4">Apolipoprotein B mRNA editing enzyme, catalytic polypeptide-like 2a</fullName>
    </submittedName>
</protein>
<sequence length="162" mass="18095">MADRKSSSSGGVSSRLSVRRKEKAENEPKKEEKPPKDGEEAEVNGTSAPAENREAATGNGATANGENAEKPEPMELPPFEIITGHVLPRQIHAVLTAAHTHTHTHTHTQLAAAGCKLRMMKPLDFTYTWNTFVENDEQTFTLWEDCQENYEYYQDKLADILQ</sequence>
<evidence type="ECO:0000256" key="2">
    <source>
        <dbReference type="ARBA" id="ARBA00022801"/>
    </source>
</evidence>
<dbReference type="GO" id="GO:0005737">
    <property type="term" value="C:cytoplasm"/>
    <property type="evidence" value="ECO:0007669"/>
    <property type="project" value="TreeGrafter"/>
</dbReference>